<sequence length="192" mass="23025">MKHWRDWERMQEELPRMQVRYFDTMLRFSHDYLELPPYYERKACLTSAFLEEIDGKAYDVTLRFIGVRSLKLDMHFEYLGDIEISPEEIEDIHFYVHDYEHGGISFYCEEIAYIGAKENVEENLQLALSRWKQLVQLVQMERPDEDALGKAFRDLAVFANRPMVADLLRKSVTHENAMIRRLGYQYMAKNRK</sequence>
<proteinExistence type="predicted"/>
<name>A0A7X0XAK2_9LIST</name>
<dbReference type="EMBL" id="JAASTX010000002">
    <property type="protein sequence ID" value="MBC1490537.1"/>
    <property type="molecule type" value="Genomic_DNA"/>
</dbReference>
<dbReference type="AlphaFoldDB" id="A0A7X0XAK2"/>
<dbReference type="RefSeq" id="WP_185416553.1">
    <property type="nucleotide sequence ID" value="NZ_JAASTX010000002.1"/>
</dbReference>
<accession>A0A7X0XAK2</accession>
<comment type="caution">
    <text evidence="1">The sequence shown here is derived from an EMBL/GenBank/DDBJ whole genome shotgun (WGS) entry which is preliminary data.</text>
</comment>
<reference evidence="1 2" key="1">
    <citation type="submission" date="2020-03" db="EMBL/GenBank/DDBJ databases">
        <title>Soil Listeria distribution.</title>
        <authorList>
            <person name="Liao J."/>
            <person name="Wiedmann M."/>
        </authorList>
    </citation>
    <scope>NUCLEOTIDE SEQUENCE [LARGE SCALE GENOMIC DNA]</scope>
    <source>
        <strain evidence="1 2">FSL L7-1547</strain>
    </source>
</reference>
<dbReference type="Proteomes" id="UP000533953">
    <property type="component" value="Unassembled WGS sequence"/>
</dbReference>
<gene>
    <name evidence="1" type="ORF">HCI99_01710</name>
</gene>
<evidence type="ECO:0000313" key="2">
    <source>
        <dbReference type="Proteomes" id="UP000533953"/>
    </source>
</evidence>
<protein>
    <submittedName>
        <fullName evidence="1">Uncharacterized protein</fullName>
    </submittedName>
</protein>
<evidence type="ECO:0000313" key="1">
    <source>
        <dbReference type="EMBL" id="MBC1490537.1"/>
    </source>
</evidence>
<organism evidence="1 2">
    <name type="scientific">Listeria booriae</name>
    <dbReference type="NCBI Taxonomy" id="1552123"/>
    <lineage>
        <taxon>Bacteria</taxon>
        <taxon>Bacillati</taxon>
        <taxon>Bacillota</taxon>
        <taxon>Bacilli</taxon>
        <taxon>Bacillales</taxon>
        <taxon>Listeriaceae</taxon>
        <taxon>Listeria</taxon>
    </lineage>
</organism>